<dbReference type="KEGG" id="chy:CHY_2077"/>
<accession>Q3AAD8</accession>
<protein>
    <submittedName>
        <fullName evidence="2">Uncharacterized protein</fullName>
    </submittedName>
</protein>
<organism evidence="2 3">
    <name type="scientific">Carboxydothermus hydrogenoformans (strain ATCC BAA-161 / DSM 6008 / Z-2901)</name>
    <dbReference type="NCBI Taxonomy" id="246194"/>
    <lineage>
        <taxon>Bacteria</taxon>
        <taxon>Bacillati</taxon>
        <taxon>Bacillota</taxon>
        <taxon>Clostridia</taxon>
        <taxon>Thermoanaerobacterales</taxon>
        <taxon>Thermoanaerobacteraceae</taxon>
        <taxon>Carboxydothermus</taxon>
    </lineage>
</organism>
<evidence type="ECO:0000313" key="2">
    <source>
        <dbReference type="EMBL" id="ABB16069.1"/>
    </source>
</evidence>
<keyword evidence="3" id="KW-1185">Reference proteome</keyword>
<dbReference type="Proteomes" id="UP000002706">
    <property type="component" value="Chromosome"/>
</dbReference>
<gene>
    <name evidence="2" type="ordered locus">CHY_2077</name>
</gene>
<evidence type="ECO:0000313" key="3">
    <source>
        <dbReference type="Proteomes" id="UP000002706"/>
    </source>
</evidence>
<keyword evidence="1" id="KW-0812">Transmembrane</keyword>
<name>Q3AAD8_CARHZ</name>
<reference evidence="2 3" key="1">
    <citation type="journal article" date="2005" name="PLoS Genet.">
        <title>Life in hot carbon monoxide: the complete genome sequence of Carboxydothermus hydrogenoformans Z-2901.</title>
        <authorList>
            <person name="Wu M."/>
            <person name="Ren Q."/>
            <person name="Durkin A.S."/>
            <person name="Daugherty S.C."/>
            <person name="Brinkac L.M."/>
            <person name="Dodson R.J."/>
            <person name="Madupu R."/>
            <person name="Sullivan S.A."/>
            <person name="Kolonay J.F."/>
            <person name="Haft D.H."/>
            <person name="Nelson W.C."/>
            <person name="Tallon L.J."/>
            <person name="Jones K.M."/>
            <person name="Ulrich L.E."/>
            <person name="Gonzalez J.M."/>
            <person name="Zhulin I.B."/>
            <person name="Robb F.T."/>
            <person name="Eisen J.A."/>
        </authorList>
    </citation>
    <scope>NUCLEOTIDE SEQUENCE [LARGE SCALE GENOMIC DNA]</scope>
    <source>
        <strain evidence="3">ATCC BAA-161 / DSM 6008 / Z-2901</strain>
    </source>
</reference>
<proteinExistence type="predicted"/>
<evidence type="ECO:0000256" key="1">
    <source>
        <dbReference type="SAM" id="Phobius"/>
    </source>
</evidence>
<dbReference type="EMBL" id="CP000141">
    <property type="protein sequence ID" value="ABB16069.1"/>
    <property type="molecule type" value="Genomic_DNA"/>
</dbReference>
<dbReference type="HOGENOM" id="CLU_2786236_0_0_9"/>
<keyword evidence="1" id="KW-0472">Membrane</keyword>
<dbReference type="AlphaFoldDB" id="Q3AAD8"/>
<dbReference type="PROSITE" id="PS51257">
    <property type="entry name" value="PROKAR_LIPOPROTEIN"/>
    <property type="match status" value="1"/>
</dbReference>
<feature type="transmembrane region" description="Helical" evidence="1">
    <location>
        <begin position="26"/>
        <end position="56"/>
    </location>
</feature>
<dbReference type="InParanoid" id="Q3AAD8"/>
<sequence>MAKETPDKKRKRVPTAQIFNPKIKSFLGFFFILGCSEITGFSFANTNLFTLLLFYAKDNFSAALSLAL</sequence>
<keyword evidence="1" id="KW-1133">Transmembrane helix</keyword>